<organism evidence="1 2">
    <name type="scientific">Bacteroides uniformis (strain ATCC 8492 / DSM 6597 / CCUG 4942 / CIP 103695 / JCM 5828 / KCTC 5204 / NCTC 13054 / VPI 0061)</name>
    <dbReference type="NCBI Taxonomy" id="411479"/>
    <lineage>
        <taxon>Bacteria</taxon>
        <taxon>Pseudomonadati</taxon>
        <taxon>Bacteroidota</taxon>
        <taxon>Bacteroidia</taxon>
        <taxon>Bacteroidales</taxon>
        <taxon>Bacteroidaceae</taxon>
        <taxon>Bacteroides</taxon>
    </lineage>
</organism>
<reference evidence="1" key="2">
    <citation type="submission" date="2013-11" db="EMBL/GenBank/DDBJ databases">
        <title>Draft genome sequence of Bacteroides uniformis (ATCC 8492).</title>
        <authorList>
            <person name="Sudarsanam P."/>
            <person name="Ley R."/>
            <person name="Guruge J."/>
            <person name="Turnbaugh P.J."/>
            <person name="Mahowald M."/>
            <person name="Liep D."/>
            <person name="Gordon J."/>
        </authorList>
    </citation>
    <scope>NUCLEOTIDE SEQUENCE</scope>
    <source>
        <strain evidence="1">ATCC 8492</strain>
    </source>
</reference>
<keyword evidence="2" id="KW-1185">Reference proteome</keyword>
<reference evidence="1" key="1">
    <citation type="submission" date="2007-06" db="EMBL/GenBank/DDBJ databases">
        <authorList>
            <person name="Fulton L."/>
            <person name="Clifton S."/>
            <person name="Fulton B."/>
            <person name="Xu J."/>
            <person name="Minx P."/>
            <person name="Pepin K.H."/>
            <person name="Johnson M."/>
            <person name="Thiruvilangam P."/>
            <person name="Bhonagiri V."/>
            <person name="Nash W.E."/>
            <person name="Mardis E.R."/>
            <person name="Wilson R.K."/>
        </authorList>
    </citation>
    <scope>NUCLEOTIDE SEQUENCE [LARGE SCALE GENOMIC DNA]</scope>
    <source>
        <strain evidence="1">ATCC 8492</strain>
    </source>
</reference>
<dbReference type="AlphaFoldDB" id="A0ABC9N979"/>
<proteinExistence type="predicted"/>
<dbReference type="Proteomes" id="UP000004110">
    <property type="component" value="Unassembled WGS sequence"/>
</dbReference>
<evidence type="ECO:0000313" key="1">
    <source>
        <dbReference type="EMBL" id="EDO53215.1"/>
    </source>
</evidence>
<accession>A0ABC9N979</accession>
<name>A0ABC9N979_BACUC</name>
<protein>
    <submittedName>
        <fullName evidence="1">Uncharacterized protein</fullName>
    </submittedName>
</protein>
<dbReference type="EMBL" id="AAYH02000046">
    <property type="protein sequence ID" value="EDO53215.1"/>
    <property type="molecule type" value="Genomic_DNA"/>
</dbReference>
<sequence length="37" mass="4056">MRIFPSSFFTLAALPSAFPGNKKAEKTEKGKERVGIT</sequence>
<comment type="caution">
    <text evidence="1">The sequence shown here is derived from an EMBL/GenBank/DDBJ whole genome shotgun (WGS) entry which is preliminary data.</text>
</comment>
<evidence type="ECO:0000313" key="2">
    <source>
        <dbReference type="Proteomes" id="UP000004110"/>
    </source>
</evidence>
<gene>
    <name evidence="1" type="ORF">BACUNI_03230</name>
</gene>